<evidence type="ECO:0000313" key="2">
    <source>
        <dbReference type="EMBL" id="RMT61039.1"/>
    </source>
</evidence>
<dbReference type="EMBL" id="RBTL01000283">
    <property type="protein sequence ID" value="RMT61039.1"/>
    <property type="molecule type" value="Genomic_DNA"/>
</dbReference>
<dbReference type="AlphaFoldDB" id="A0A3M5MLN9"/>
<feature type="compositionally biased region" description="Basic and acidic residues" evidence="1">
    <location>
        <begin position="37"/>
        <end position="47"/>
    </location>
</feature>
<proteinExistence type="predicted"/>
<feature type="region of interest" description="Disordered" evidence="1">
    <location>
        <begin position="19"/>
        <end position="47"/>
    </location>
</feature>
<reference evidence="2 3" key="1">
    <citation type="submission" date="2018-08" db="EMBL/GenBank/DDBJ databases">
        <title>Recombination of ecologically and evolutionarily significant loci maintains genetic cohesion in the Pseudomonas syringae species complex.</title>
        <authorList>
            <person name="Dillon M."/>
            <person name="Thakur S."/>
            <person name="Almeida R.N.D."/>
            <person name="Weir B.S."/>
            <person name="Guttman D.S."/>
        </authorList>
    </citation>
    <scope>NUCLEOTIDE SEQUENCE [LARGE SCALE GENOMIC DNA]</scope>
    <source>
        <strain evidence="2 3">ICMP 3934</strain>
    </source>
</reference>
<comment type="caution">
    <text evidence="2">The sequence shown here is derived from an EMBL/GenBank/DDBJ whole genome shotgun (WGS) entry which is preliminary data.</text>
</comment>
<dbReference type="Proteomes" id="UP000282636">
    <property type="component" value="Unassembled WGS sequence"/>
</dbReference>
<organism evidence="2 3">
    <name type="scientific">Pseudomonas syringae pv. theae</name>
    <dbReference type="NCBI Taxonomy" id="103985"/>
    <lineage>
        <taxon>Bacteria</taxon>
        <taxon>Pseudomonadati</taxon>
        <taxon>Pseudomonadota</taxon>
        <taxon>Gammaproteobacteria</taxon>
        <taxon>Pseudomonadales</taxon>
        <taxon>Pseudomonadaceae</taxon>
        <taxon>Pseudomonas</taxon>
        <taxon>Pseudomonas syringae</taxon>
    </lineage>
</organism>
<protein>
    <submittedName>
        <fullName evidence="2">Uncharacterized protein</fullName>
    </submittedName>
</protein>
<evidence type="ECO:0000313" key="3">
    <source>
        <dbReference type="Proteomes" id="UP000282636"/>
    </source>
</evidence>
<name>A0A3M5MLN9_PSESX</name>
<evidence type="ECO:0000256" key="1">
    <source>
        <dbReference type="SAM" id="MobiDB-lite"/>
    </source>
</evidence>
<accession>A0A3M5MLN9</accession>
<gene>
    <name evidence="2" type="ORF">ALP44_102643</name>
</gene>
<sequence>MGRADRQQHCGSECGAAGKLARGRDLQTKSMSQWHKHVPERDKLHEP</sequence>